<feature type="transmembrane region" description="Helical" evidence="1">
    <location>
        <begin position="451"/>
        <end position="476"/>
    </location>
</feature>
<keyword evidence="1" id="KW-1133">Transmembrane helix</keyword>
<keyword evidence="1" id="KW-0472">Membrane</keyword>
<feature type="transmembrane region" description="Helical" evidence="1">
    <location>
        <begin position="411"/>
        <end position="431"/>
    </location>
</feature>
<accession>A0ABD2I009</accession>
<feature type="transmembrane region" description="Helical" evidence="1">
    <location>
        <begin position="32"/>
        <end position="57"/>
    </location>
</feature>
<sequence>MWLAIGFMLNFLYYMHTAGDIHLTSPIVIPHPTFICALALTLCVTIGYCYIFVYKIALYGCDRAVESQDWQHLTIDSLLRLTIAAYAFVSLIYIIQRSYVGNLRATFDRITRNIINFVFGVIWFRFLLLKALFIIEQFCRDQTDMDSVIKNFCPPYIKNGFSCSKTSLHKEQHIWYRLHYGLLKSAIVTCASELIPVLLVAHWIACGQAKKIAQQSLTDRMMNKKKVITNYQKMFNLEVNKFPQMLMLIASKSHQIALKYFSILLIVLSILLWLLCFHNYIKDNEQSVAVFVQDMVEVFTGIIQLCFFINLFILTRQIPKDGLDTARAAESRADHVLLLGSTIILTVECVCELVEISYFSPKKRMHFLTKLLDIFYSLFTQLANWFEIYCLKQIAAVNDDLVKRIRNTMPYVAFSGIILNFSVFVMTYFYIETEKHHLQEIIRSLPSDYFVLVGVVGRILDTANYVYTFTSALCWIDVLLRYKNTKLFVIGGKYMEESKQNYKIEETAEF</sequence>
<feature type="transmembrane region" description="Helical" evidence="1">
    <location>
        <begin position="115"/>
        <end position="135"/>
    </location>
</feature>
<dbReference type="Proteomes" id="UP001620645">
    <property type="component" value="Unassembled WGS sequence"/>
</dbReference>
<proteinExistence type="predicted"/>
<organism evidence="2 3">
    <name type="scientific">Heterodera schachtii</name>
    <name type="common">Sugarbeet cyst nematode worm</name>
    <name type="synonym">Tylenchus schachtii</name>
    <dbReference type="NCBI Taxonomy" id="97005"/>
    <lineage>
        <taxon>Eukaryota</taxon>
        <taxon>Metazoa</taxon>
        <taxon>Ecdysozoa</taxon>
        <taxon>Nematoda</taxon>
        <taxon>Chromadorea</taxon>
        <taxon>Rhabditida</taxon>
        <taxon>Tylenchina</taxon>
        <taxon>Tylenchomorpha</taxon>
        <taxon>Tylenchoidea</taxon>
        <taxon>Heteroderidae</taxon>
        <taxon>Heteroderinae</taxon>
        <taxon>Heterodera</taxon>
    </lineage>
</organism>
<name>A0ABD2I009_HETSC</name>
<feature type="transmembrane region" description="Helical" evidence="1">
    <location>
        <begin position="336"/>
        <end position="359"/>
    </location>
</feature>
<reference evidence="2 3" key="1">
    <citation type="submission" date="2024-10" db="EMBL/GenBank/DDBJ databases">
        <authorList>
            <person name="Kim D."/>
        </authorList>
    </citation>
    <scope>NUCLEOTIDE SEQUENCE [LARGE SCALE GENOMIC DNA]</scope>
    <source>
        <strain evidence="2">Taebaek</strain>
    </source>
</reference>
<dbReference type="EMBL" id="JBICCN010000400">
    <property type="protein sequence ID" value="KAL3071120.1"/>
    <property type="molecule type" value="Genomic_DNA"/>
</dbReference>
<evidence type="ECO:0008006" key="4">
    <source>
        <dbReference type="Google" id="ProtNLM"/>
    </source>
</evidence>
<keyword evidence="3" id="KW-1185">Reference proteome</keyword>
<feature type="transmembrane region" description="Helical" evidence="1">
    <location>
        <begin position="295"/>
        <end position="315"/>
    </location>
</feature>
<evidence type="ECO:0000313" key="2">
    <source>
        <dbReference type="EMBL" id="KAL3071120.1"/>
    </source>
</evidence>
<keyword evidence="1" id="KW-0812">Transmembrane</keyword>
<feature type="transmembrane region" description="Helical" evidence="1">
    <location>
        <begin position="371"/>
        <end position="391"/>
    </location>
</feature>
<feature type="transmembrane region" description="Helical" evidence="1">
    <location>
        <begin position="78"/>
        <end position="95"/>
    </location>
</feature>
<protein>
    <recommendedName>
        <fullName evidence="4">Gustatory receptor</fullName>
    </recommendedName>
</protein>
<gene>
    <name evidence="2" type="ORF">niasHS_015862</name>
</gene>
<comment type="caution">
    <text evidence="2">The sequence shown here is derived from an EMBL/GenBank/DDBJ whole genome shotgun (WGS) entry which is preliminary data.</text>
</comment>
<dbReference type="AlphaFoldDB" id="A0ABD2I009"/>
<feature type="transmembrane region" description="Helical" evidence="1">
    <location>
        <begin position="256"/>
        <end position="275"/>
    </location>
</feature>
<evidence type="ECO:0000256" key="1">
    <source>
        <dbReference type="SAM" id="Phobius"/>
    </source>
</evidence>
<evidence type="ECO:0000313" key="3">
    <source>
        <dbReference type="Proteomes" id="UP001620645"/>
    </source>
</evidence>